<reference evidence="3" key="1">
    <citation type="submission" date="2008-12" db="EMBL/GenBank/DDBJ databases">
        <title>Annotation of Streptomyces ghanaensis ATCC 14672.</title>
        <authorList>
            <consortium name="The Broad Institute Genome Sequencing Platform"/>
            <consortium name="Broad Institute Microbial Sequencing Center"/>
            <person name="Fischbach M."/>
            <person name="Ward D."/>
            <person name="Young S."/>
            <person name="Kodira C.D."/>
            <person name="Zeng Q."/>
            <person name="Koehrsen M."/>
            <person name="Godfrey P."/>
            <person name="Alvarado L."/>
            <person name="Berlin A.M."/>
            <person name="Borenstein D."/>
            <person name="Chen Z."/>
            <person name="Engels R."/>
            <person name="Freedman E."/>
            <person name="Gellesch M."/>
            <person name="Goldberg J."/>
            <person name="Griggs A."/>
            <person name="Gujja S."/>
            <person name="Heiman D.I."/>
            <person name="Hepburn T.A."/>
            <person name="Howarth C."/>
            <person name="Jen D."/>
            <person name="Larson L."/>
            <person name="Lewis B."/>
            <person name="Mehta T."/>
            <person name="Park D."/>
            <person name="Pearson M."/>
            <person name="Roberts A."/>
            <person name="Saif S."/>
            <person name="Shea T.D."/>
            <person name="Shenoy N."/>
            <person name="Sisk P."/>
            <person name="Stolte C."/>
            <person name="Sykes S.N."/>
            <person name="Walk T."/>
            <person name="White J."/>
            <person name="Yandava C."/>
            <person name="Straight P."/>
            <person name="Clardy J."/>
            <person name="Hung D."/>
            <person name="Kolter R."/>
            <person name="Mekalanos J."/>
            <person name="Walker S."/>
            <person name="Walsh C.T."/>
            <person name="Wieland B.L.C."/>
            <person name="Ilzarbe M."/>
            <person name="Galagan J."/>
            <person name="Nusbaum C."/>
            <person name="Birren B."/>
        </authorList>
    </citation>
    <scope>NUCLEOTIDE SEQUENCE [LARGE SCALE GENOMIC DNA]</scope>
    <source>
        <strain evidence="3">ATCC 14672 / DSM 40746 / JCM 4963 / KCTC 9882 / NRRL B-12104 / FH 1290</strain>
    </source>
</reference>
<gene>
    <name evidence="2" type="ORF">SSFG_07374</name>
</gene>
<evidence type="ECO:0000256" key="1">
    <source>
        <dbReference type="SAM" id="MobiDB-lite"/>
    </source>
</evidence>
<dbReference type="Proteomes" id="UP000003824">
    <property type="component" value="Unassembled WGS sequence"/>
</dbReference>
<dbReference type="EMBL" id="DS999641">
    <property type="protein sequence ID" value="EFE72139.2"/>
    <property type="molecule type" value="Genomic_DNA"/>
</dbReference>
<proteinExistence type="predicted"/>
<protein>
    <submittedName>
        <fullName evidence="2">Predicted protein</fullName>
    </submittedName>
</protein>
<sequence>MAGGLSVSGEAGKSRLAQHARTPPVPVAPKGDRQHPAPGRRPLRPQERTDPVLGAEEPGRAVLHPDLRLLGQPDRSPLRAASAVHRRQLPPPQPHRADPRPARLLRRRNKNAHPPDVPAAQRRERVRIRGEKGIRWDGRALLPVS</sequence>
<dbReference type="AlphaFoldDB" id="D6AA44"/>
<feature type="compositionally biased region" description="Basic and acidic residues" evidence="1">
    <location>
        <begin position="57"/>
        <end position="67"/>
    </location>
</feature>
<feature type="region of interest" description="Disordered" evidence="1">
    <location>
        <begin position="1"/>
        <end position="126"/>
    </location>
</feature>
<organism evidence="2 3">
    <name type="scientific">Streptomyces viridosporus (strain ATCC 14672 / DSM 40746 / JCM 4963 / KCTC 9882 / NRRL B-12104 / FH 1290)</name>
    <name type="common">Streptomyces ghanaensis</name>
    <dbReference type="NCBI Taxonomy" id="566461"/>
    <lineage>
        <taxon>Bacteria</taxon>
        <taxon>Bacillati</taxon>
        <taxon>Actinomycetota</taxon>
        <taxon>Actinomycetes</taxon>
        <taxon>Kitasatosporales</taxon>
        <taxon>Streptomycetaceae</taxon>
        <taxon>Streptomyces</taxon>
    </lineage>
</organism>
<name>D6AA44_STRV1</name>
<accession>D6AA44</accession>
<dbReference type="eggNOG" id="COG3415">
    <property type="taxonomic scope" value="Bacteria"/>
</dbReference>
<evidence type="ECO:0000313" key="3">
    <source>
        <dbReference type="Proteomes" id="UP000003824"/>
    </source>
</evidence>
<evidence type="ECO:0000313" key="2">
    <source>
        <dbReference type="EMBL" id="EFE72139.2"/>
    </source>
</evidence>